<evidence type="ECO:0000313" key="2">
    <source>
        <dbReference type="Proteomes" id="UP001229421"/>
    </source>
</evidence>
<name>A0AAD8KP17_TARER</name>
<dbReference type="Proteomes" id="UP001229421">
    <property type="component" value="Unassembled WGS sequence"/>
</dbReference>
<organism evidence="1 2">
    <name type="scientific">Tagetes erecta</name>
    <name type="common">African marigold</name>
    <dbReference type="NCBI Taxonomy" id="13708"/>
    <lineage>
        <taxon>Eukaryota</taxon>
        <taxon>Viridiplantae</taxon>
        <taxon>Streptophyta</taxon>
        <taxon>Embryophyta</taxon>
        <taxon>Tracheophyta</taxon>
        <taxon>Spermatophyta</taxon>
        <taxon>Magnoliopsida</taxon>
        <taxon>eudicotyledons</taxon>
        <taxon>Gunneridae</taxon>
        <taxon>Pentapetalae</taxon>
        <taxon>asterids</taxon>
        <taxon>campanulids</taxon>
        <taxon>Asterales</taxon>
        <taxon>Asteraceae</taxon>
        <taxon>Asteroideae</taxon>
        <taxon>Heliantheae alliance</taxon>
        <taxon>Tageteae</taxon>
        <taxon>Tagetes</taxon>
    </lineage>
</organism>
<comment type="caution">
    <text evidence="1">The sequence shown here is derived from an EMBL/GenBank/DDBJ whole genome shotgun (WGS) entry which is preliminary data.</text>
</comment>
<keyword evidence="2" id="KW-1185">Reference proteome</keyword>
<accession>A0AAD8KP17</accession>
<reference evidence="1" key="1">
    <citation type="journal article" date="2023" name="bioRxiv">
        <title>Improved chromosome-level genome assembly for marigold (Tagetes erecta).</title>
        <authorList>
            <person name="Jiang F."/>
            <person name="Yuan L."/>
            <person name="Wang S."/>
            <person name="Wang H."/>
            <person name="Xu D."/>
            <person name="Wang A."/>
            <person name="Fan W."/>
        </authorList>
    </citation>
    <scope>NUCLEOTIDE SEQUENCE</scope>
    <source>
        <strain evidence="1">WSJ</strain>
        <tissue evidence="1">Leaf</tissue>
    </source>
</reference>
<evidence type="ECO:0000313" key="1">
    <source>
        <dbReference type="EMBL" id="KAK1426665.1"/>
    </source>
</evidence>
<dbReference type="EMBL" id="JAUHHV010000004">
    <property type="protein sequence ID" value="KAK1426665.1"/>
    <property type="molecule type" value="Genomic_DNA"/>
</dbReference>
<sequence>MFPSDLKKLFLNSSSELLTLVSRRNRDRFGPAAHVSLDRLLFYVRVTRIENIPLRILLDSRQLWISVDTMES</sequence>
<proteinExistence type="predicted"/>
<gene>
    <name evidence="1" type="ORF">QVD17_15342</name>
</gene>
<dbReference type="AlphaFoldDB" id="A0AAD8KP17"/>
<protein>
    <submittedName>
        <fullName evidence="1">Uncharacterized protein</fullName>
    </submittedName>
</protein>